<dbReference type="EMBL" id="KQ085996">
    <property type="protein sequence ID" value="KLO11592.1"/>
    <property type="molecule type" value="Genomic_DNA"/>
</dbReference>
<comment type="subcellular location">
    <subcellularLocation>
        <location evidence="1">Mitochondrion</location>
    </subcellularLocation>
</comment>
<dbReference type="SMART" id="SM00535">
    <property type="entry name" value="RIBOc"/>
    <property type="match status" value="1"/>
</dbReference>
<accession>A0A0H2RIY6</accession>
<keyword evidence="13" id="KW-1185">Reference proteome</keyword>
<dbReference type="InParanoid" id="A0A0H2RIY6"/>
<evidence type="ECO:0000256" key="2">
    <source>
        <dbReference type="ARBA" id="ARBA00022884"/>
    </source>
</evidence>
<keyword evidence="2 9" id="KW-0694">RNA-binding</keyword>
<evidence type="ECO:0000256" key="5">
    <source>
        <dbReference type="ARBA" id="ARBA00023128"/>
    </source>
</evidence>
<dbReference type="Pfam" id="PF22935">
    <property type="entry name" value="RM44_endonuclase"/>
    <property type="match status" value="1"/>
</dbReference>
<protein>
    <recommendedName>
        <fullName evidence="8">Large ribosomal subunit protein mL44</fullName>
    </recommendedName>
</protein>
<dbReference type="InterPro" id="IPR044443">
    <property type="entry name" value="Ribosomal_mL44_DSRM_fung"/>
</dbReference>
<dbReference type="Gene3D" id="1.10.1520.10">
    <property type="entry name" value="Ribonuclease III domain"/>
    <property type="match status" value="1"/>
</dbReference>
<keyword evidence="6" id="KW-0687">Ribonucleoprotein</keyword>
<dbReference type="Gene3D" id="3.30.160.20">
    <property type="match status" value="1"/>
</dbReference>
<evidence type="ECO:0000256" key="4">
    <source>
        <dbReference type="ARBA" id="ARBA00022980"/>
    </source>
</evidence>
<gene>
    <name evidence="12" type="ORF">SCHPADRAFT_855046</name>
</gene>
<evidence type="ECO:0000256" key="6">
    <source>
        <dbReference type="ARBA" id="ARBA00023274"/>
    </source>
</evidence>
<dbReference type="GO" id="GO:0003725">
    <property type="term" value="F:double-stranded RNA binding"/>
    <property type="evidence" value="ECO:0007669"/>
    <property type="project" value="InterPro"/>
</dbReference>
<dbReference type="GO" id="GO:0003735">
    <property type="term" value="F:structural constituent of ribosome"/>
    <property type="evidence" value="ECO:0007669"/>
    <property type="project" value="TreeGrafter"/>
</dbReference>
<dbReference type="SUPFAM" id="SSF69065">
    <property type="entry name" value="RNase III domain-like"/>
    <property type="match status" value="1"/>
</dbReference>
<dbReference type="Proteomes" id="UP000053477">
    <property type="component" value="Unassembled WGS sequence"/>
</dbReference>
<keyword evidence="5" id="KW-0496">Mitochondrion</keyword>
<dbReference type="InterPro" id="IPR044444">
    <property type="entry name" value="Ribosomal_mL44_DSRM_metazoa"/>
</dbReference>
<dbReference type="AlphaFoldDB" id="A0A0H2RIY6"/>
<evidence type="ECO:0000256" key="9">
    <source>
        <dbReference type="PROSITE-ProRule" id="PRU00266"/>
    </source>
</evidence>
<keyword evidence="4" id="KW-0689">Ribosomal protein</keyword>
<evidence type="ECO:0000256" key="7">
    <source>
        <dbReference type="ARBA" id="ARBA00024034"/>
    </source>
</evidence>
<feature type="domain" description="RNase III" evidence="11">
    <location>
        <begin position="59"/>
        <end position="197"/>
    </location>
</feature>
<evidence type="ECO:0000313" key="13">
    <source>
        <dbReference type="Proteomes" id="UP000053477"/>
    </source>
</evidence>
<dbReference type="SUPFAM" id="SSF54768">
    <property type="entry name" value="dsRNA-binding domain-like"/>
    <property type="match status" value="1"/>
</dbReference>
<keyword evidence="3" id="KW-0809">Transit peptide</keyword>
<reference evidence="12 13" key="1">
    <citation type="submission" date="2015-04" db="EMBL/GenBank/DDBJ databases">
        <title>Complete genome sequence of Schizopora paradoxa KUC8140, a cosmopolitan wood degrader in East Asia.</title>
        <authorList>
            <consortium name="DOE Joint Genome Institute"/>
            <person name="Min B."/>
            <person name="Park H."/>
            <person name="Jang Y."/>
            <person name="Kim J.-J."/>
            <person name="Kim K.H."/>
            <person name="Pangilinan J."/>
            <person name="Lipzen A."/>
            <person name="Riley R."/>
            <person name="Grigoriev I.V."/>
            <person name="Spatafora J.W."/>
            <person name="Choi I.-G."/>
        </authorList>
    </citation>
    <scope>NUCLEOTIDE SEQUENCE [LARGE SCALE GENOMIC DNA]</scope>
    <source>
        <strain evidence="12 13">KUC8140</strain>
    </source>
</reference>
<dbReference type="GO" id="GO:0004525">
    <property type="term" value="F:ribonuclease III activity"/>
    <property type="evidence" value="ECO:0007669"/>
    <property type="project" value="InterPro"/>
</dbReference>
<organism evidence="12 13">
    <name type="scientific">Schizopora paradoxa</name>
    <dbReference type="NCBI Taxonomy" id="27342"/>
    <lineage>
        <taxon>Eukaryota</taxon>
        <taxon>Fungi</taxon>
        <taxon>Dikarya</taxon>
        <taxon>Basidiomycota</taxon>
        <taxon>Agaricomycotina</taxon>
        <taxon>Agaricomycetes</taxon>
        <taxon>Hymenochaetales</taxon>
        <taxon>Schizoporaceae</taxon>
        <taxon>Schizopora</taxon>
    </lineage>
</organism>
<dbReference type="PANTHER" id="PTHR11207:SF32">
    <property type="entry name" value="LARGE RIBOSOMAL SUBUNIT PROTEIN ML44"/>
    <property type="match status" value="1"/>
</dbReference>
<dbReference type="STRING" id="27342.A0A0H2RIY6"/>
<comment type="similarity">
    <text evidence="7">Belongs to the ribonuclease III family. Mitochondrion-specific ribosomal protein mL44 subfamily.</text>
</comment>
<feature type="domain" description="DRBM" evidence="10">
    <location>
        <begin position="224"/>
        <end position="294"/>
    </location>
</feature>
<dbReference type="InterPro" id="IPR014720">
    <property type="entry name" value="dsRBD_dom"/>
</dbReference>
<evidence type="ECO:0000256" key="1">
    <source>
        <dbReference type="ARBA" id="ARBA00004173"/>
    </source>
</evidence>
<dbReference type="InterPro" id="IPR055189">
    <property type="entry name" value="RM44_endonuclase"/>
</dbReference>
<sequence length="343" mass="37571">MVQAVKSLASKAAQIASTSASSLRQFPPKESLFNASSSSHTFFSPETWANLQKPPESSLTTFSHRIGLGNIVKNPDEIRQACTHPSYPPFYATHNAGEPTLSSNANLSTLGNSLLGLFATEYVRATYPHLPTRVLKAATSAYVGPRTCATVAREMGAGPLLRWNRPPPTSLTEPITINDALATIPRALTALVYQHRSLFTARKFAHSFFLSREVDLRPLLKFRDPKMALSLTVSKFQRERPISRLLKETGRLSNSPIFVVGIYSGSDKLGEGFGSSLKMAEYRAAEDSLHRLYLTRTPSDMLCLPSDAFSESDGFDSGEAVTPYVPGELGEVEVIYASKDRHT</sequence>
<evidence type="ECO:0000256" key="3">
    <source>
        <dbReference type="ARBA" id="ARBA00022946"/>
    </source>
</evidence>
<dbReference type="PROSITE" id="PS50142">
    <property type="entry name" value="RNASE_3_2"/>
    <property type="match status" value="1"/>
</dbReference>
<dbReference type="GO" id="GO:0005739">
    <property type="term" value="C:mitochondrion"/>
    <property type="evidence" value="ECO:0007669"/>
    <property type="project" value="TreeGrafter"/>
</dbReference>
<dbReference type="OrthoDB" id="67027at2759"/>
<dbReference type="Pfam" id="PF22892">
    <property type="entry name" value="DSRM_MRPL44"/>
    <property type="match status" value="1"/>
</dbReference>
<evidence type="ECO:0000256" key="8">
    <source>
        <dbReference type="ARBA" id="ARBA00035187"/>
    </source>
</evidence>
<evidence type="ECO:0000259" key="11">
    <source>
        <dbReference type="PROSITE" id="PS50142"/>
    </source>
</evidence>
<dbReference type="InterPro" id="IPR000999">
    <property type="entry name" value="RNase_III_dom"/>
</dbReference>
<dbReference type="PROSITE" id="PS50137">
    <property type="entry name" value="DS_RBD"/>
    <property type="match status" value="1"/>
</dbReference>
<proteinExistence type="inferred from homology"/>
<name>A0A0H2RIY6_9AGAM</name>
<evidence type="ECO:0000313" key="12">
    <source>
        <dbReference type="EMBL" id="KLO11592.1"/>
    </source>
</evidence>
<dbReference type="GO" id="GO:0006396">
    <property type="term" value="P:RNA processing"/>
    <property type="evidence" value="ECO:0007669"/>
    <property type="project" value="InterPro"/>
</dbReference>
<dbReference type="CDD" id="cd00593">
    <property type="entry name" value="RIBOc"/>
    <property type="match status" value="1"/>
</dbReference>
<dbReference type="PANTHER" id="PTHR11207">
    <property type="entry name" value="RIBONUCLEASE III"/>
    <property type="match status" value="1"/>
</dbReference>
<evidence type="ECO:0000259" key="10">
    <source>
        <dbReference type="PROSITE" id="PS50137"/>
    </source>
</evidence>
<dbReference type="CDD" id="cd19873">
    <property type="entry name" value="DSRM_MRPL3_like"/>
    <property type="match status" value="1"/>
</dbReference>
<dbReference type="InterPro" id="IPR036389">
    <property type="entry name" value="RNase_III_sf"/>
</dbReference>
<dbReference type="FunCoup" id="A0A0H2RIY6">
    <property type="interactions" value="211"/>
</dbReference>
<dbReference type="SMART" id="SM00358">
    <property type="entry name" value="DSRM"/>
    <property type="match status" value="1"/>
</dbReference>